<evidence type="ECO:0000256" key="4">
    <source>
        <dbReference type="ARBA" id="ARBA00022737"/>
    </source>
</evidence>
<keyword evidence="10" id="KW-0418">Kinase</keyword>
<keyword evidence="5" id="KW-0009">Actin-binding</keyword>
<dbReference type="GO" id="GO:0051015">
    <property type="term" value="F:actin filament binding"/>
    <property type="evidence" value="ECO:0007669"/>
    <property type="project" value="TreeGrafter"/>
</dbReference>
<protein>
    <submittedName>
        <fullName evidence="10">Protein tyrosine kinase 9/actin monomer-binding protein</fullName>
    </submittedName>
</protein>
<dbReference type="SUPFAM" id="SSF55753">
    <property type="entry name" value="Actin depolymerizing proteins"/>
    <property type="match status" value="2"/>
</dbReference>
<evidence type="ECO:0000313" key="10">
    <source>
        <dbReference type="EMBL" id="CDZ98594.1"/>
    </source>
</evidence>
<evidence type="ECO:0000256" key="1">
    <source>
        <dbReference type="ARBA" id="ARBA00004245"/>
    </source>
</evidence>
<dbReference type="GO" id="GO:0051016">
    <property type="term" value="P:barbed-end actin filament capping"/>
    <property type="evidence" value="ECO:0007669"/>
    <property type="project" value="TreeGrafter"/>
</dbReference>
<feature type="domain" description="ADF-H" evidence="9">
    <location>
        <begin position="1"/>
        <end position="131"/>
    </location>
</feature>
<dbReference type="GO" id="GO:0016301">
    <property type="term" value="F:kinase activity"/>
    <property type="evidence" value="ECO:0007669"/>
    <property type="project" value="UniProtKB-KW"/>
</dbReference>
<feature type="domain" description="ADF-H" evidence="9">
    <location>
        <begin position="183"/>
        <end position="319"/>
    </location>
</feature>
<dbReference type="EMBL" id="LN483345">
    <property type="protein sequence ID" value="CDZ98594.1"/>
    <property type="molecule type" value="Genomic_DNA"/>
</dbReference>
<name>A0A0F7SM94_PHARH</name>
<organism evidence="10">
    <name type="scientific">Phaffia rhodozyma</name>
    <name type="common">Yeast</name>
    <name type="synonym">Xanthophyllomyces dendrorhous</name>
    <dbReference type="NCBI Taxonomy" id="264483"/>
    <lineage>
        <taxon>Eukaryota</taxon>
        <taxon>Fungi</taxon>
        <taxon>Dikarya</taxon>
        <taxon>Basidiomycota</taxon>
        <taxon>Agaricomycotina</taxon>
        <taxon>Tremellomycetes</taxon>
        <taxon>Cystofilobasidiales</taxon>
        <taxon>Mrakiaceae</taxon>
        <taxon>Phaffia</taxon>
    </lineage>
</organism>
<evidence type="ECO:0000256" key="5">
    <source>
        <dbReference type="ARBA" id="ARBA00023203"/>
    </source>
</evidence>
<accession>A0A0F7SM94</accession>
<dbReference type="GO" id="GO:0030042">
    <property type="term" value="P:actin filament depolymerization"/>
    <property type="evidence" value="ECO:0007669"/>
    <property type="project" value="TreeGrafter"/>
</dbReference>
<dbReference type="GO" id="GO:0005737">
    <property type="term" value="C:cytoplasm"/>
    <property type="evidence" value="ECO:0007669"/>
    <property type="project" value="TreeGrafter"/>
</dbReference>
<evidence type="ECO:0000256" key="8">
    <source>
        <dbReference type="SAM" id="MobiDB-lite"/>
    </source>
</evidence>
<evidence type="ECO:0000259" key="9">
    <source>
        <dbReference type="PROSITE" id="PS51263"/>
    </source>
</evidence>
<proteinExistence type="inferred from homology"/>
<dbReference type="InterPro" id="IPR029006">
    <property type="entry name" value="ADF-H/Gelsolin-like_dom_sf"/>
</dbReference>
<dbReference type="GO" id="GO:0003785">
    <property type="term" value="F:actin monomer binding"/>
    <property type="evidence" value="ECO:0007669"/>
    <property type="project" value="TreeGrafter"/>
</dbReference>
<keyword evidence="3" id="KW-0963">Cytoplasm</keyword>
<dbReference type="CDD" id="cd11285">
    <property type="entry name" value="ADF_Twf-N_like"/>
    <property type="match status" value="1"/>
</dbReference>
<comment type="subunit">
    <text evidence="7">Interacts with G-actin; ADP-actin form.</text>
</comment>
<dbReference type="SMART" id="SM00102">
    <property type="entry name" value="ADF"/>
    <property type="match status" value="2"/>
</dbReference>
<feature type="compositionally biased region" description="Polar residues" evidence="8">
    <location>
        <begin position="348"/>
        <end position="365"/>
    </location>
</feature>
<feature type="region of interest" description="Disordered" evidence="8">
    <location>
        <begin position="326"/>
        <end position="413"/>
    </location>
</feature>
<dbReference type="GO" id="GO:0005884">
    <property type="term" value="C:actin filament"/>
    <property type="evidence" value="ECO:0007669"/>
    <property type="project" value="TreeGrafter"/>
</dbReference>
<dbReference type="PANTHER" id="PTHR13759:SF1">
    <property type="entry name" value="TWINFILIN"/>
    <property type="match status" value="1"/>
</dbReference>
<dbReference type="AlphaFoldDB" id="A0A0F7SM94"/>
<dbReference type="PANTHER" id="PTHR13759">
    <property type="entry name" value="TWINFILIN"/>
    <property type="match status" value="1"/>
</dbReference>
<dbReference type="InterPro" id="IPR028458">
    <property type="entry name" value="Twinfilin"/>
</dbReference>
<evidence type="ECO:0000256" key="7">
    <source>
        <dbReference type="ARBA" id="ARBA00038532"/>
    </source>
</evidence>
<evidence type="ECO:0000256" key="2">
    <source>
        <dbReference type="ARBA" id="ARBA00009557"/>
    </source>
</evidence>
<keyword evidence="4" id="KW-0677">Repeat</keyword>
<evidence type="ECO:0000256" key="3">
    <source>
        <dbReference type="ARBA" id="ARBA00022490"/>
    </source>
</evidence>
<dbReference type="PROSITE" id="PS51263">
    <property type="entry name" value="ADF_H"/>
    <property type="match status" value="2"/>
</dbReference>
<keyword evidence="10" id="KW-0808">Transferase</keyword>
<keyword evidence="6" id="KW-0206">Cytoskeleton</keyword>
<dbReference type="Pfam" id="PF00241">
    <property type="entry name" value="Cofilin_ADF"/>
    <property type="match status" value="2"/>
</dbReference>
<reference evidence="10" key="1">
    <citation type="submission" date="2014-08" db="EMBL/GenBank/DDBJ databases">
        <authorList>
            <person name="Sharma Rahul"/>
            <person name="Thines Marco"/>
        </authorList>
    </citation>
    <scope>NUCLEOTIDE SEQUENCE</scope>
</reference>
<feature type="compositionally biased region" description="Low complexity" evidence="8">
    <location>
        <begin position="387"/>
        <end position="413"/>
    </location>
</feature>
<evidence type="ECO:0000256" key="6">
    <source>
        <dbReference type="ARBA" id="ARBA00023212"/>
    </source>
</evidence>
<dbReference type="InterPro" id="IPR002108">
    <property type="entry name" value="ADF-H"/>
</dbReference>
<comment type="similarity">
    <text evidence="2">Belongs to the actin-binding proteins ADF family. Twinfilin subfamily.</text>
</comment>
<dbReference type="Gene3D" id="3.40.20.10">
    <property type="entry name" value="Severin"/>
    <property type="match status" value="2"/>
</dbReference>
<sequence length="413" mass="43545">MGVQQSILQAFNGSPASTPVRFIKVSIQDEQAVLATSVPPRGSVKEDFALIEENAQISITEPCYLLYRLDGNNAWLFITYVPDAAKVRDKMLYSSSKSRLVKALGETNFTDTIHATSPSDLTPRAYELHLAALAAPKPLTEKEKAMAEVRAAEYEASKEGSMRGTGGGVRGGAGPLSGVMGVGKGLVWAEGIEQALEGLKQDGKLVGLTIDPKSPTNLTLAVNESSTLALFHTHLPPSSPQYTFFSYRPTDASAESTPIVLFVYTCPPKSPIKMRMIYSSSVGSLVANVKTKVGIEVGKKIESSEPDSLTESELLSEIKPLISTNPIRSFSVPTPAPTRPSGVAPNAFASSFSGSTTESTNTLPSSMPLGSGQPTSSGGPNGGNTFARPRGPARRPVGGRVAAARSAFEAANQ</sequence>
<comment type="subcellular location">
    <subcellularLocation>
        <location evidence="1">Cytoplasm</location>
        <location evidence="1">Cytoskeleton</location>
    </subcellularLocation>
</comment>